<evidence type="ECO:0000256" key="7">
    <source>
        <dbReference type="SAM" id="MobiDB-lite"/>
    </source>
</evidence>
<dbReference type="SMART" id="SM00389">
    <property type="entry name" value="HOX"/>
    <property type="match status" value="1"/>
</dbReference>
<dbReference type="PROSITE" id="PS50071">
    <property type="entry name" value="HOMEOBOX_2"/>
    <property type="match status" value="1"/>
</dbReference>
<evidence type="ECO:0000259" key="8">
    <source>
        <dbReference type="PROSITE" id="PS50071"/>
    </source>
</evidence>
<dbReference type="GeneTree" id="ENSGT00940000156759"/>
<dbReference type="InterPro" id="IPR009057">
    <property type="entry name" value="Homeodomain-like_sf"/>
</dbReference>
<name>A0A3P9NR57_POERE</name>
<reference evidence="9" key="3">
    <citation type="submission" date="2025-09" db="UniProtKB">
        <authorList>
            <consortium name="Ensembl"/>
        </authorList>
    </citation>
    <scope>IDENTIFICATION</scope>
    <source>
        <strain evidence="9">Guanapo</strain>
    </source>
</reference>
<keyword evidence="2 5" id="KW-0238">DNA-binding</keyword>
<sequence length="314" mass="34701">MNGSRKASLLRCVDVSDVESEPNLLLRRKKRRSRTTFTAEQLEELEKAFERTHYPDIYTREELAQRIRLTEARVQVWFSNRRARWRKQAGASQLAAFNNLLPSGFSSTGVSTFSSYQLSESGYSSLSHVHRPQPLPPSTVHQFGLSSADSGPAYALSSNCNGFSSYSDSFVSSAAQSNPVNHGLSQQVMSIMNNSCRVSSKPHHDFSPSPRPRSLDSSLSNIMAASGSQQSAEVSVKMAESFHSSESYSPTTYGTTSYSMDPVVTAASYQYSQYCQPAVDYLTKNISLFSQHKMKLTNHSAVLGMLHVSTGQAY</sequence>
<dbReference type="InterPro" id="IPR017970">
    <property type="entry name" value="Homeobox_CS"/>
</dbReference>
<reference evidence="9" key="2">
    <citation type="submission" date="2025-08" db="UniProtKB">
        <authorList>
            <consortium name="Ensembl"/>
        </authorList>
    </citation>
    <scope>IDENTIFICATION</scope>
    <source>
        <strain evidence="9">Guanapo</strain>
    </source>
</reference>
<dbReference type="Pfam" id="PF12360">
    <property type="entry name" value="Pax7"/>
    <property type="match status" value="1"/>
</dbReference>
<keyword evidence="4 5" id="KW-0539">Nucleus</keyword>
<evidence type="ECO:0000256" key="2">
    <source>
        <dbReference type="ARBA" id="ARBA00023125"/>
    </source>
</evidence>
<reference evidence="10" key="1">
    <citation type="submission" date="2013-11" db="EMBL/GenBank/DDBJ databases">
        <title>The genomic landscape of the Guanapo guppy.</title>
        <authorList>
            <person name="Kuenstner A."/>
            <person name="Dreyer C."/>
        </authorList>
    </citation>
    <scope>NUCLEOTIDE SEQUENCE</scope>
    <source>
        <strain evidence="10">Guanapo</strain>
    </source>
</reference>
<dbReference type="GO" id="GO:0000981">
    <property type="term" value="F:DNA-binding transcription factor activity, RNA polymerase II-specific"/>
    <property type="evidence" value="ECO:0007669"/>
    <property type="project" value="InterPro"/>
</dbReference>
<evidence type="ECO:0000256" key="5">
    <source>
        <dbReference type="PROSITE-ProRule" id="PRU00108"/>
    </source>
</evidence>
<dbReference type="Bgee" id="ENSPREG00000006872">
    <property type="expression patterns" value="Expressed in head"/>
</dbReference>
<dbReference type="CDD" id="cd00086">
    <property type="entry name" value="homeodomain"/>
    <property type="match status" value="1"/>
</dbReference>
<dbReference type="Pfam" id="PF00046">
    <property type="entry name" value="Homeodomain"/>
    <property type="match status" value="1"/>
</dbReference>
<dbReference type="InterPro" id="IPR050649">
    <property type="entry name" value="Paired_Homeobox_TFs"/>
</dbReference>
<dbReference type="PANTHER" id="PTHR24329">
    <property type="entry name" value="HOMEOBOX PROTEIN ARISTALESS"/>
    <property type="match status" value="1"/>
</dbReference>
<evidence type="ECO:0000256" key="6">
    <source>
        <dbReference type="RuleBase" id="RU000682"/>
    </source>
</evidence>
<proteinExistence type="predicted"/>
<dbReference type="AlphaFoldDB" id="A0A3P9NR57"/>
<dbReference type="InterPro" id="IPR001356">
    <property type="entry name" value="HD"/>
</dbReference>
<evidence type="ECO:0000313" key="9">
    <source>
        <dbReference type="Ensembl" id="ENSPREP00000012059.1"/>
    </source>
</evidence>
<feature type="DNA-binding region" description="Homeobox" evidence="5">
    <location>
        <begin position="30"/>
        <end position="89"/>
    </location>
</feature>
<keyword evidence="3 5" id="KW-0371">Homeobox</keyword>
<dbReference type="FunFam" id="1.10.10.60:FF:000035">
    <property type="entry name" value="paired box protein Pax-3 isoform X2"/>
    <property type="match status" value="1"/>
</dbReference>
<evidence type="ECO:0000256" key="4">
    <source>
        <dbReference type="ARBA" id="ARBA00023242"/>
    </source>
</evidence>
<dbReference type="PROSITE" id="PS00027">
    <property type="entry name" value="HOMEOBOX_1"/>
    <property type="match status" value="1"/>
</dbReference>
<protein>
    <submittedName>
        <fullName evidence="9">Paired box protein Pax-7-like</fullName>
    </submittedName>
</protein>
<evidence type="ECO:0000256" key="1">
    <source>
        <dbReference type="ARBA" id="ARBA00004123"/>
    </source>
</evidence>
<dbReference type="Ensembl" id="ENSPRET00000012192.1">
    <property type="protein sequence ID" value="ENSPREP00000012059.1"/>
    <property type="gene ID" value="ENSPREG00000006872.1"/>
</dbReference>
<feature type="domain" description="Homeobox" evidence="8">
    <location>
        <begin position="28"/>
        <end position="88"/>
    </location>
</feature>
<accession>A0A3P9NR57</accession>
<dbReference type="Gene3D" id="1.10.10.60">
    <property type="entry name" value="Homeodomain-like"/>
    <property type="match status" value="1"/>
</dbReference>
<evidence type="ECO:0000313" key="10">
    <source>
        <dbReference type="Proteomes" id="UP000242638"/>
    </source>
</evidence>
<dbReference type="Proteomes" id="UP000242638">
    <property type="component" value="Unassembled WGS sequence"/>
</dbReference>
<feature type="region of interest" description="Disordered" evidence="7">
    <location>
        <begin position="197"/>
        <end position="217"/>
    </location>
</feature>
<keyword evidence="10" id="KW-1185">Reference proteome</keyword>
<evidence type="ECO:0000256" key="3">
    <source>
        <dbReference type="ARBA" id="ARBA00023155"/>
    </source>
</evidence>
<dbReference type="GO" id="GO:0005634">
    <property type="term" value="C:nucleus"/>
    <property type="evidence" value="ECO:0007669"/>
    <property type="project" value="UniProtKB-SubCell"/>
</dbReference>
<comment type="subcellular location">
    <subcellularLocation>
        <location evidence="1 5 6">Nucleus</location>
    </subcellularLocation>
</comment>
<organism evidence="9 10">
    <name type="scientific">Poecilia reticulata</name>
    <name type="common">Guppy</name>
    <name type="synonym">Acanthophacelus reticulatus</name>
    <dbReference type="NCBI Taxonomy" id="8081"/>
    <lineage>
        <taxon>Eukaryota</taxon>
        <taxon>Metazoa</taxon>
        <taxon>Chordata</taxon>
        <taxon>Craniata</taxon>
        <taxon>Vertebrata</taxon>
        <taxon>Euteleostomi</taxon>
        <taxon>Actinopterygii</taxon>
        <taxon>Neopterygii</taxon>
        <taxon>Teleostei</taxon>
        <taxon>Neoteleostei</taxon>
        <taxon>Acanthomorphata</taxon>
        <taxon>Ovalentaria</taxon>
        <taxon>Atherinomorphae</taxon>
        <taxon>Cyprinodontiformes</taxon>
        <taxon>Poeciliidae</taxon>
        <taxon>Poeciliinae</taxon>
        <taxon>Poecilia</taxon>
    </lineage>
</organism>
<dbReference type="GO" id="GO:0000977">
    <property type="term" value="F:RNA polymerase II transcription regulatory region sequence-specific DNA binding"/>
    <property type="evidence" value="ECO:0007669"/>
    <property type="project" value="TreeGrafter"/>
</dbReference>
<dbReference type="InterPro" id="IPR022106">
    <property type="entry name" value="Pax7_C"/>
</dbReference>
<dbReference type="PANTHER" id="PTHR24329:SF543">
    <property type="entry name" value="FI01017P-RELATED"/>
    <property type="match status" value="1"/>
</dbReference>
<dbReference type="SUPFAM" id="SSF46689">
    <property type="entry name" value="Homeodomain-like"/>
    <property type="match status" value="1"/>
</dbReference>